<comment type="similarity">
    <text evidence="2">Belongs to the DapA family.</text>
</comment>
<dbReference type="PANTHER" id="PTHR12128:SF72">
    <property type="entry name" value="DIHYDRODIPICOLINATE SYNTHASE"/>
    <property type="match status" value="1"/>
</dbReference>
<name>A0ABQ1IQ58_9SPHN</name>
<dbReference type="RefSeq" id="WP_188512353.1">
    <property type="nucleotide sequence ID" value="NZ_BMGD01000001.1"/>
</dbReference>
<dbReference type="CDD" id="cd00408">
    <property type="entry name" value="DHDPS-like"/>
    <property type="match status" value="1"/>
</dbReference>
<dbReference type="PRINTS" id="PR00146">
    <property type="entry name" value="DHPICSNTHASE"/>
</dbReference>
<dbReference type="SUPFAM" id="SSF51569">
    <property type="entry name" value="Aldolase"/>
    <property type="match status" value="1"/>
</dbReference>
<evidence type="ECO:0000313" key="4">
    <source>
        <dbReference type="Proteomes" id="UP000614261"/>
    </source>
</evidence>
<gene>
    <name evidence="3" type="ORF">GCM10010833_00290</name>
</gene>
<dbReference type="Gene3D" id="3.20.20.70">
    <property type="entry name" value="Aldolase class I"/>
    <property type="match status" value="1"/>
</dbReference>
<dbReference type="PANTHER" id="PTHR12128">
    <property type="entry name" value="DIHYDRODIPICOLINATE SYNTHASE"/>
    <property type="match status" value="1"/>
</dbReference>
<dbReference type="EMBL" id="BMGD01000001">
    <property type="protein sequence ID" value="GGB49629.1"/>
    <property type="molecule type" value="Genomic_DNA"/>
</dbReference>
<reference evidence="4" key="1">
    <citation type="journal article" date="2019" name="Int. J. Syst. Evol. Microbiol.">
        <title>The Global Catalogue of Microorganisms (GCM) 10K type strain sequencing project: providing services to taxonomists for standard genome sequencing and annotation.</title>
        <authorList>
            <consortium name="The Broad Institute Genomics Platform"/>
            <consortium name="The Broad Institute Genome Sequencing Center for Infectious Disease"/>
            <person name="Wu L."/>
            <person name="Ma J."/>
        </authorList>
    </citation>
    <scope>NUCLEOTIDE SEQUENCE [LARGE SCALE GENOMIC DNA]</scope>
    <source>
        <strain evidence="4">CGMCC 1.12851</strain>
    </source>
</reference>
<dbReference type="InterPro" id="IPR002220">
    <property type="entry name" value="DapA-like"/>
</dbReference>
<proteinExistence type="inferred from homology"/>
<protein>
    <submittedName>
        <fullName evidence="3">Dihydrodipicolinate synthase family protein</fullName>
    </submittedName>
</protein>
<accession>A0ABQ1IQ58</accession>
<keyword evidence="1 2" id="KW-0456">Lyase</keyword>
<keyword evidence="4" id="KW-1185">Reference proteome</keyword>
<dbReference type="SMART" id="SM01130">
    <property type="entry name" value="DHDPS"/>
    <property type="match status" value="1"/>
</dbReference>
<dbReference type="Pfam" id="PF00701">
    <property type="entry name" value="DHDPS"/>
    <property type="match status" value="1"/>
</dbReference>
<organism evidence="3 4">
    <name type="scientific">Blastomonas aquatica</name>
    <dbReference type="NCBI Taxonomy" id="1510276"/>
    <lineage>
        <taxon>Bacteria</taxon>
        <taxon>Pseudomonadati</taxon>
        <taxon>Pseudomonadota</taxon>
        <taxon>Alphaproteobacteria</taxon>
        <taxon>Sphingomonadales</taxon>
        <taxon>Sphingomonadaceae</taxon>
        <taxon>Blastomonas</taxon>
    </lineage>
</organism>
<dbReference type="InterPro" id="IPR013785">
    <property type="entry name" value="Aldolase_TIM"/>
</dbReference>
<evidence type="ECO:0000256" key="2">
    <source>
        <dbReference type="PIRNR" id="PIRNR001365"/>
    </source>
</evidence>
<dbReference type="Proteomes" id="UP000614261">
    <property type="component" value="Unassembled WGS sequence"/>
</dbReference>
<sequence length="309" mass="33728">MTSTATKTLWQGVYPAATTQFTESLAIDHDATQRVQTALVDDGVDGLIVLGTCGENNSLEADEKLAVLKGAVEAVGNRVPLVAGVSEFTTDRAIRYAQAAEAIGIDALMLLPAMVYVPNLNELYTHFRTVAEATSLPIMLYNNPPAYRVNVDFDTLARLEEVPNIVAIKESAPDPRRFTDLYNQFGDRYTLMAGLDDVALEGLMLGASGWVSGLTSAFPQESVALVAAQRRGDYAEALRIYRWFMPLLHLDAEHDLVQSIKLAEQIMGRGSERVRMPRMPLSGQRRADVIAWVEACAATRPLTDIADAA</sequence>
<evidence type="ECO:0000313" key="3">
    <source>
        <dbReference type="EMBL" id="GGB49629.1"/>
    </source>
</evidence>
<dbReference type="PIRSF" id="PIRSF001365">
    <property type="entry name" value="DHDPS"/>
    <property type="match status" value="1"/>
</dbReference>
<comment type="caution">
    <text evidence="3">The sequence shown here is derived from an EMBL/GenBank/DDBJ whole genome shotgun (WGS) entry which is preliminary data.</text>
</comment>
<evidence type="ECO:0000256" key="1">
    <source>
        <dbReference type="ARBA" id="ARBA00023239"/>
    </source>
</evidence>